<evidence type="ECO:0000313" key="1">
    <source>
        <dbReference type="EMBL" id="GAP65467.1"/>
    </source>
</evidence>
<proteinExistence type="predicted"/>
<dbReference type="Proteomes" id="UP000253740">
    <property type="component" value="Unassembled WGS sequence"/>
</dbReference>
<gene>
    <name evidence="1" type="ORF">MBSD_n0757</name>
</gene>
<dbReference type="STRING" id="1475481.GCA_000953855_00769"/>
<dbReference type="Gene3D" id="2.50.20.10">
    <property type="entry name" value="Lipoprotein localisation LolA/LolB/LppX"/>
    <property type="match status" value="1"/>
</dbReference>
<dbReference type="EMBL" id="DF970161">
    <property type="protein sequence ID" value="GAP65467.1"/>
    <property type="molecule type" value="Genomic_DNA"/>
</dbReference>
<keyword evidence="2" id="KW-1185">Reference proteome</keyword>
<organism evidence="1">
    <name type="scientific">Mizugakiibacter sediminis</name>
    <dbReference type="NCBI Taxonomy" id="1475481"/>
    <lineage>
        <taxon>Bacteria</taxon>
        <taxon>Pseudomonadati</taxon>
        <taxon>Pseudomonadota</taxon>
        <taxon>Gammaproteobacteria</taxon>
        <taxon>Lysobacterales</taxon>
        <taxon>Rhodanobacteraceae</taxon>
        <taxon>Mizugakiibacter</taxon>
    </lineage>
</organism>
<dbReference type="AlphaFoldDB" id="A0A0K8QM02"/>
<sequence>MPGIVAAALCWPDIRRRGPGAGRRCSRAAGRVMGRTARHGEDASMRSCMWLAALALLLGSASAHAFSADELIAKNAEARGGLDKLQAIKTLRLQGTLMVGGDYQLGYAQMQKRPDRLRIEASLQGLTMVQAWDGAQGWQIQPFEGRKDPATMSADDAKELSEQADIDGVLQGARAAGASVRYLGTEDVDGTEAHKLEVTLKNGDSYTVYLDPDYFLEIREVARRIVRGVPVETETDYGDYEKVAGVYFPFSIETGTKGTTQKQKISIDKAEANVPLDDAMFAFPAGAGGKH</sequence>
<name>A0A0K8QM02_9GAMM</name>
<evidence type="ECO:0000313" key="2">
    <source>
        <dbReference type="Proteomes" id="UP000253740"/>
    </source>
</evidence>
<accession>A0A0K8QM02</accession>
<protein>
    <submittedName>
        <fullName evidence="1">Putative signal peptide protein</fullName>
    </submittedName>
</protein>
<reference evidence="1" key="1">
    <citation type="submission" date="2015-08" db="EMBL/GenBank/DDBJ databases">
        <title>Complete DNA Sequence of Pseudomonas syringae pv. actinidiae, the Causal Agent of Kiwifruit Canker Disease.</title>
        <authorList>
            <person name="Rikkerink E.H.A."/>
            <person name="Fineran P.C."/>
        </authorList>
    </citation>
    <scope>NUCLEOTIDE SEQUENCE</scope>
    <source>
        <strain evidence="1">SkMP5</strain>
    </source>
</reference>